<feature type="transmembrane region" description="Helical" evidence="1">
    <location>
        <begin position="102"/>
        <end position="123"/>
    </location>
</feature>
<feature type="transmembrane region" description="Helical" evidence="1">
    <location>
        <begin position="129"/>
        <end position="148"/>
    </location>
</feature>
<dbReference type="Pfam" id="PF05940">
    <property type="entry name" value="NnrS"/>
    <property type="match status" value="1"/>
</dbReference>
<feature type="transmembrane region" description="Helical" evidence="1">
    <location>
        <begin position="28"/>
        <end position="47"/>
    </location>
</feature>
<keyword evidence="1" id="KW-0472">Membrane</keyword>
<gene>
    <name evidence="2" type="ORF">IFO71_17075</name>
</gene>
<organism evidence="2 3">
    <name type="scientific">Pseudomarimonas arenosa</name>
    <dbReference type="NCBI Taxonomy" id="2774145"/>
    <lineage>
        <taxon>Bacteria</taxon>
        <taxon>Pseudomonadati</taxon>
        <taxon>Pseudomonadota</taxon>
        <taxon>Gammaproteobacteria</taxon>
        <taxon>Lysobacterales</taxon>
        <taxon>Lysobacteraceae</taxon>
        <taxon>Pseudomarimonas</taxon>
    </lineage>
</organism>
<evidence type="ECO:0000313" key="2">
    <source>
        <dbReference type="EMBL" id="MBD8527458.1"/>
    </source>
</evidence>
<keyword evidence="3" id="KW-1185">Reference proteome</keyword>
<protein>
    <submittedName>
        <fullName evidence="2">NnrS family protein</fullName>
    </submittedName>
</protein>
<proteinExistence type="predicted"/>
<feature type="transmembrane region" description="Helical" evidence="1">
    <location>
        <begin position="169"/>
        <end position="190"/>
    </location>
</feature>
<keyword evidence="1" id="KW-1133">Transmembrane helix</keyword>
<feature type="transmembrane region" description="Helical" evidence="1">
    <location>
        <begin position="227"/>
        <end position="246"/>
    </location>
</feature>
<feature type="transmembrane region" description="Helical" evidence="1">
    <location>
        <begin position="321"/>
        <end position="340"/>
    </location>
</feature>
<sequence length="413" mass="45861">MGQTVSVNSAAIAATPSTSWLTVTPHRALFAVGAGNLCLSMLWWALWLIDIRWGLLQLPSTPIYAGWLHAVVLPYLVLAPFIFGFLFTVFPRWMPVAPFGRWHYLPTAGSLLLAQLVLLSSMFSGPLGLHIGLLVGLAGWTNGLVLLLDRLRQDRSDCWHARSITLAMALGWLGMLAICVHQFAASHVWIDLAMKLGVHGLLLPIYLSVAHRMFPFFAKSVFPQYEAWRPVGLLGALWALLILHLVLELSGAQRWLWLSDLPATVLGLWMVKRWWPPQGAPFILRALFVGLLWWPIGAALYSVQSLLLWVDIAALGRAPLHAYTIGLFGAVLVAMVSRVSRGHSGRRLEMNRIDRSAFIAIQAVAVLRILAEFGVDYWAVNAVAAIGWVLVLLPWLLQCMWIWSTPRVDGKPG</sequence>
<feature type="transmembrane region" description="Helical" evidence="1">
    <location>
        <begin position="67"/>
        <end position="90"/>
    </location>
</feature>
<dbReference type="AlphaFoldDB" id="A0AAW3ZNC6"/>
<evidence type="ECO:0000313" key="3">
    <source>
        <dbReference type="Proteomes" id="UP000613768"/>
    </source>
</evidence>
<comment type="caution">
    <text evidence="2">The sequence shown here is derived from an EMBL/GenBank/DDBJ whole genome shotgun (WGS) entry which is preliminary data.</text>
</comment>
<evidence type="ECO:0000256" key="1">
    <source>
        <dbReference type="SAM" id="Phobius"/>
    </source>
</evidence>
<name>A0AAW3ZNC6_9GAMM</name>
<feature type="transmembrane region" description="Helical" evidence="1">
    <location>
        <begin position="282"/>
        <end position="301"/>
    </location>
</feature>
<reference evidence="2 3" key="1">
    <citation type="submission" date="2020-09" db="EMBL/GenBank/DDBJ databases">
        <title>Pseudoxanthomonas sp. CAU 1598 isolated from sand of Yaerae Beach.</title>
        <authorList>
            <person name="Kim W."/>
        </authorList>
    </citation>
    <scope>NUCLEOTIDE SEQUENCE [LARGE SCALE GENOMIC DNA]</scope>
    <source>
        <strain evidence="2 3">CAU 1598</strain>
    </source>
</reference>
<dbReference type="InterPro" id="IPR010266">
    <property type="entry name" value="NnrS"/>
</dbReference>
<keyword evidence="1" id="KW-0812">Transmembrane</keyword>
<feature type="transmembrane region" description="Helical" evidence="1">
    <location>
        <begin position="377"/>
        <end position="397"/>
    </location>
</feature>
<dbReference type="EMBL" id="JACYTR010000052">
    <property type="protein sequence ID" value="MBD8527458.1"/>
    <property type="molecule type" value="Genomic_DNA"/>
</dbReference>
<feature type="transmembrane region" description="Helical" evidence="1">
    <location>
        <begin position="352"/>
        <end position="371"/>
    </location>
</feature>
<accession>A0AAW3ZNC6</accession>
<dbReference type="Proteomes" id="UP000613768">
    <property type="component" value="Unassembled WGS sequence"/>
</dbReference>